<reference evidence="1 2" key="1">
    <citation type="submission" date="2020-03" db="EMBL/GenBank/DDBJ databases">
        <title>Sequencing the genomes of 1000 actinobacteria strains.</title>
        <authorList>
            <person name="Klenk H.-P."/>
        </authorList>
    </citation>
    <scope>NUCLEOTIDE SEQUENCE [LARGE SCALE GENOMIC DNA]</scope>
    <source>
        <strain evidence="1 2">DSM 45668</strain>
    </source>
</reference>
<comment type="caution">
    <text evidence="1">The sequence shown here is derived from an EMBL/GenBank/DDBJ whole genome shotgun (WGS) entry which is preliminary data.</text>
</comment>
<dbReference type="EMBL" id="JAANOU010000001">
    <property type="protein sequence ID" value="NIH82850.1"/>
    <property type="molecule type" value="Genomic_DNA"/>
</dbReference>
<accession>A0ABX0T5I5</accession>
<keyword evidence="2" id="KW-1185">Reference proteome</keyword>
<sequence length="46" mass="4682">MRSLQRFLVAAIGAVLAVFAVAGTATAVPPRPDSGTLTWSVPVTGE</sequence>
<evidence type="ECO:0000313" key="1">
    <source>
        <dbReference type="EMBL" id="NIH82850.1"/>
    </source>
</evidence>
<protein>
    <submittedName>
        <fullName evidence="1">Uncharacterized protein</fullName>
    </submittedName>
</protein>
<name>A0ABX0T5I5_9PSEU</name>
<evidence type="ECO:0000313" key="2">
    <source>
        <dbReference type="Proteomes" id="UP000754495"/>
    </source>
</evidence>
<dbReference type="Proteomes" id="UP000754495">
    <property type="component" value="Unassembled WGS sequence"/>
</dbReference>
<proteinExistence type="predicted"/>
<organism evidence="1 2">
    <name type="scientific">Amycolatopsis viridis</name>
    <dbReference type="NCBI Taxonomy" id="185678"/>
    <lineage>
        <taxon>Bacteria</taxon>
        <taxon>Bacillati</taxon>
        <taxon>Actinomycetota</taxon>
        <taxon>Actinomycetes</taxon>
        <taxon>Pseudonocardiales</taxon>
        <taxon>Pseudonocardiaceae</taxon>
        <taxon>Amycolatopsis</taxon>
    </lineage>
</organism>
<gene>
    <name evidence="1" type="ORF">FHX46_005380</name>
</gene>
<dbReference type="RefSeq" id="WP_167120505.1">
    <property type="nucleotide sequence ID" value="NZ_JAANOU010000001.1"/>
</dbReference>